<dbReference type="OrthoDB" id="9939166at2"/>
<reference evidence="1 2" key="1">
    <citation type="journal article" date="2000" name="Mar. Ecol. Prog. Ser.">
        <title>Phylogenetic characterization of endosymbionts in three hydrothermal vent mussels: influence on host distributions.</title>
        <authorList>
            <person name="Fujiwara Y."/>
            <person name="Takai K."/>
            <person name="Uematsu K."/>
            <person name="Tsuchida S."/>
            <person name="Hunt J.C."/>
            <person name="Hashimoto J."/>
        </authorList>
    </citation>
    <scope>NUCLEOTIDE SEQUENCE [LARGE SCALE GENOMIC DNA]</scope>
    <source>
        <strain evidence="1 2">Myojin Knoll</strain>
    </source>
</reference>
<name>A0A0P0URC3_9GAMM</name>
<dbReference type="STRING" id="1303921.BSEPE_0598"/>
<organism evidence="1 2">
    <name type="scientific">endosymbiont of Bathymodiolus septemdierum str. Myojin knoll</name>
    <dbReference type="NCBI Taxonomy" id="1303921"/>
    <lineage>
        <taxon>Bacteria</taxon>
        <taxon>Pseudomonadati</taxon>
        <taxon>Pseudomonadota</taxon>
        <taxon>Gammaproteobacteria</taxon>
        <taxon>sulfur-oxidizing symbionts</taxon>
    </lineage>
</organism>
<accession>A0A0P0URC3</accession>
<evidence type="ECO:0000313" key="2">
    <source>
        <dbReference type="Proteomes" id="UP000067399"/>
    </source>
</evidence>
<reference evidence="1 2" key="2">
    <citation type="journal article" date="2016" name="ISME J.">
        <title>Heterogeneous composition of key metabolic gene clusters in a vent mussel symbiont population.</title>
        <authorList>
            <person name="Ikuta T."/>
            <person name="Takaki Y."/>
            <person name="Nagai Y."/>
            <person name="Shimamura S."/>
            <person name="Tsuda M."/>
            <person name="Kawagucci S."/>
            <person name="Aoki Y."/>
            <person name="Inoue K."/>
            <person name="Teruya M."/>
            <person name="Satou K."/>
            <person name="Teruya K."/>
            <person name="Shimoji M."/>
            <person name="Tamotsu H."/>
            <person name="Hirano T."/>
            <person name="Maruyama T."/>
            <person name="Yoshida T."/>
        </authorList>
    </citation>
    <scope>NUCLEOTIDE SEQUENCE [LARGE SCALE GENOMIC DNA]</scope>
    <source>
        <strain evidence="1 2">Myojin Knoll</strain>
    </source>
</reference>
<dbReference type="EMBL" id="AP013042">
    <property type="protein sequence ID" value="BAS67605.1"/>
    <property type="molecule type" value="Genomic_DNA"/>
</dbReference>
<proteinExistence type="predicted"/>
<evidence type="ECO:0000313" key="1">
    <source>
        <dbReference type="EMBL" id="BAS67605.1"/>
    </source>
</evidence>
<protein>
    <submittedName>
        <fullName evidence="1">Uncharacterized protein</fullName>
    </submittedName>
</protein>
<dbReference type="RefSeq" id="WP_066043949.1">
    <property type="nucleotide sequence ID" value="NZ_AP013042.1"/>
</dbReference>
<sequence>MDDKDIIPKIVSTLDASYIQNMADSKNPPKAVFLGNFQSMSLTDQRHWCKANNWFYAEHIAMCSLDDEQVTGLLHLWKTITLKTKLIVIGNAYKFSDIEYLLNRNTPKRAEKGMPLLRVGVTTIMESEIHKYNPDYLNIDNNTSWCFKLKP</sequence>
<keyword evidence="2" id="KW-1185">Reference proteome</keyword>
<dbReference type="AlphaFoldDB" id="A0A0P0URC3"/>
<dbReference type="Proteomes" id="UP000067399">
    <property type="component" value="Chromosome"/>
</dbReference>
<dbReference type="KEGG" id="ebh:BSEPE_0598"/>
<gene>
    <name evidence="1" type="ORF">BSEPE_0598</name>
</gene>